<feature type="transmembrane region" description="Helical" evidence="2">
    <location>
        <begin position="936"/>
        <end position="955"/>
    </location>
</feature>
<feature type="compositionally biased region" description="Basic residues" evidence="1">
    <location>
        <begin position="827"/>
        <end position="836"/>
    </location>
</feature>
<feature type="transmembrane region" description="Helical" evidence="2">
    <location>
        <begin position="988"/>
        <end position="1013"/>
    </location>
</feature>
<keyword evidence="2 3" id="KW-0812">Transmembrane</keyword>
<feature type="transmembrane region" description="Helical" evidence="2">
    <location>
        <begin position="714"/>
        <end position="734"/>
    </location>
</feature>
<protein>
    <submittedName>
        <fullName evidence="3">Transmembrane protein, putative</fullName>
    </submittedName>
</protein>
<dbReference type="VEuPathDB" id="TriTrypDB:BSAL_33195"/>
<feature type="region of interest" description="Disordered" evidence="1">
    <location>
        <begin position="827"/>
        <end position="859"/>
    </location>
</feature>
<feature type="transmembrane region" description="Helical" evidence="2">
    <location>
        <begin position="906"/>
        <end position="924"/>
    </location>
</feature>
<feature type="transmembrane region" description="Helical" evidence="2">
    <location>
        <begin position="754"/>
        <end position="773"/>
    </location>
</feature>
<name>A0A0S4JNF4_BODSA</name>
<dbReference type="EMBL" id="CYKH01001949">
    <property type="protein sequence ID" value="CUG91661.1"/>
    <property type="molecule type" value="Genomic_DNA"/>
</dbReference>
<organism evidence="3 4">
    <name type="scientific">Bodo saltans</name>
    <name type="common">Flagellated protozoan</name>
    <dbReference type="NCBI Taxonomy" id="75058"/>
    <lineage>
        <taxon>Eukaryota</taxon>
        <taxon>Discoba</taxon>
        <taxon>Euglenozoa</taxon>
        <taxon>Kinetoplastea</taxon>
        <taxon>Metakinetoplastina</taxon>
        <taxon>Eubodonida</taxon>
        <taxon>Bodonidae</taxon>
        <taxon>Bodo</taxon>
    </lineage>
</organism>
<keyword evidence="4" id="KW-1185">Reference proteome</keyword>
<sequence length="1123" mass="120693">MTIYYSGEANLIRLETEASYLQPISNIDVVVRNSFVNVTAQTGNSLVYLEGSTQDGRNVSVLLEDVIFFGHAFGAASAASTATRRRIRLIDFSTCFFSSVSIIVRRVTASSAMCWGNGNTSATSELVPSVRSEVVSISVYQNTSILIEDVSFIATPIPGWLYSSGLYLVATQMTTLVMLRNDTAPPNLVFTGIEVVARNCTFSIRNTIEFEIKGTVLTFAILSIASLFVTDTSVSNMSVHISNSSFTSTLPSTAALAAGPSTMIYYPFPSMVTLFNNDYRFQIAVPGLAIPLNEFHDLSIVLEDVNYTLIQGTDYTKKSLPAALGVDALAAVATNMTVQMKRCAVRAQTSDGGGALFVFSNTTLHAPSLFIVEDCTLLMSSFAAFQPPLLSSTGVTFQLTRSTITYHTPLVALSTTKVMIPMSLDPTFTDAAKIQYASWNLTHNVMIGFDAIYSPPWTFWGAGSGKVTMGCNRWGADASLLRPLPDTVIRAPRHCIDYHRSAYGETVCTGSSSTTTMTVSVVPTTCTIRGTTTPIELPLYTSVTNGGVVALITSPGVLLHWNAAVPWPWTMNASWGTITSFTQSTTSNVTNSVLVLDLGTVTNLFSDYTSVIQFALPRGCAGDTSASVVVVFRGSTPPIPADVRTTAQAVTVSIGAVAAIAAGNAGSAIAMQRAMLALQLSLCEFSDQEEKTPADSPTQLGFGPDDGAYIRGAVIGNMLLWLAFLIAILALALVRTYRRGEEVSLANVHAQARLAGLPGVMVVALSLLLQPTVGSGVALLGGQFVASDIAIGLLGVLLPCGCVAWLDMRTMRNFGCVARRVHHRRRSNKARSRGKANHADGDEHASRSSDDEGEGAGGGGCSRNLAAAAERFFEARVEWVPRRGVKLYFAESYSAVYEEYTVDRHWFFSVESGVAVACGIISGIRPKSQDGCDVLQWVNLGVSVAAAASVFAWPFRSAHGNFNYALANGVAVVTAALVVAGADTVSDWVSVAFTLMTVLTTLSGVVAAVLQLYRRWWKALSASERQAMTVMKAAAVFMKRWFQVGRGRVSVAPKSHLLLSLSRTHSHQPTPEHMANLRLFLENPKKSRLSRMKQEDVLAAVVFEICARAASTRHRSQQRHQTP</sequence>
<evidence type="ECO:0000313" key="3">
    <source>
        <dbReference type="EMBL" id="CUG91661.1"/>
    </source>
</evidence>
<keyword evidence="2" id="KW-1133">Transmembrane helix</keyword>
<evidence type="ECO:0000256" key="2">
    <source>
        <dbReference type="SAM" id="Phobius"/>
    </source>
</evidence>
<dbReference type="AlphaFoldDB" id="A0A0S4JNF4"/>
<evidence type="ECO:0000256" key="1">
    <source>
        <dbReference type="SAM" id="MobiDB-lite"/>
    </source>
</evidence>
<feature type="transmembrane region" description="Helical" evidence="2">
    <location>
        <begin position="785"/>
        <end position="806"/>
    </location>
</feature>
<keyword evidence="2" id="KW-0472">Membrane</keyword>
<feature type="transmembrane region" description="Helical" evidence="2">
    <location>
        <begin position="962"/>
        <end position="982"/>
    </location>
</feature>
<reference evidence="4" key="1">
    <citation type="submission" date="2015-09" db="EMBL/GenBank/DDBJ databases">
        <authorList>
            <consortium name="Pathogen Informatics"/>
        </authorList>
    </citation>
    <scope>NUCLEOTIDE SEQUENCE [LARGE SCALE GENOMIC DNA]</scope>
    <source>
        <strain evidence="4">Lake Konstanz</strain>
    </source>
</reference>
<accession>A0A0S4JNF4</accession>
<proteinExistence type="predicted"/>
<gene>
    <name evidence="3" type="ORF">BSAL_33195</name>
</gene>
<dbReference type="Proteomes" id="UP000051952">
    <property type="component" value="Unassembled WGS sequence"/>
</dbReference>
<evidence type="ECO:0000313" key="4">
    <source>
        <dbReference type="Proteomes" id="UP000051952"/>
    </source>
</evidence>
<feature type="compositionally biased region" description="Basic and acidic residues" evidence="1">
    <location>
        <begin position="837"/>
        <end position="850"/>
    </location>
</feature>